<dbReference type="EMBL" id="FN430366">
    <property type="protein sequence ID" value="CAZ86107.1"/>
    <property type="molecule type" value="Genomic_DNA"/>
</dbReference>
<feature type="region of interest" description="Disordered" evidence="1">
    <location>
        <begin position="116"/>
        <end position="162"/>
    </location>
</feature>
<accession>D5GNL4</accession>
<organism evidence="2 3">
    <name type="scientific">Tuber melanosporum (strain Mel28)</name>
    <name type="common">Perigord black truffle</name>
    <dbReference type="NCBI Taxonomy" id="656061"/>
    <lineage>
        <taxon>Eukaryota</taxon>
        <taxon>Fungi</taxon>
        <taxon>Dikarya</taxon>
        <taxon>Ascomycota</taxon>
        <taxon>Pezizomycotina</taxon>
        <taxon>Pezizomycetes</taxon>
        <taxon>Pezizales</taxon>
        <taxon>Tuberaceae</taxon>
        <taxon>Tuber</taxon>
    </lineage>
</organism>
<evidence type="ECO:0000313" key="2">
    <source>
        <dbReference type="EMBL" id="CAZ86107.1"/>
    </source>
</evidence>
<keyword evidence="3" id="KW-1185">Reference proteome</keyword>
<dbReference type="GeneID" id="9186183"/>
<protein>
    <submittedName>
        <fullName evidence="2">(Perigord truffle) hypothetical protein</fullName>
    </submittedName>
</protein>
<dbReference type="RefSeq" id="XP_002841916.1">
    <property type="nucleotide sequence ID" value="XM_002841870.1"/>
</dbReference>
<proteinExistence type="predicted"/>
<evidence type="ECO:0000256" key="1">
    <source>
        <dbReference type="SAM" id="MobiDB-lite"/>
    </source>
</evidence>
<sequence>MCTGGRSTSSSFWGYRYHINTTKIRYLPIQLLDDLIQRASCQTSSDTPCNPRALITRCGGAKYDIFSSSTHYGRKGETKKGLYPTLPYYQPFPSLYLHPQFLPLPKLPARVLIFWPPPTKRPTSAPQKKKKKKHDNNSNSPHRPPPPGLNLHPPPPDLRALPTGIHPPNGLNRPIPLNPNPLTPVLAPTPDAAAHACGGSLPPAHAGVPQHGCHPFHRVRDCRAVGLWVPELRIH</sequence>
<dbReference type="Proteomes" id="UP000006911">
    <property type="component" value="Unassembled WGS sequence"/>
</dbReference>
<dbReference type="InParanoid" id="D5GNL4"/>
<evidence type="ECO:0000313" key="3">
    <source>
        <dbReference type="Proteomes" id="UP000006911"/>
    </source>
</evidence>
<dbReference type="HOGENOM" id="CLU_1180947_0_0_1"/>
<dbReference type="AlphaFoldDB" id="D5GNL4"/>
<dbReference type="KEGG" id="tml:GSTUM_00011352001"/>
<gene>
    <name evidence="2" type="ORF">GSTUM_00011352001</name>
</gene>
<reference evidence="2 3" key="1">
    <citation type="journal article" date="2010" name="Nature">
        <title>Perigord black truffle genome uncovers evolutionary origins and mechanisms of symbiosis.</title>
        <authorList>
            <person name="Martin F."/>
            <person name="Kohler A."/>
            <person name="Murat C."/>
            <person name="Balestrini R."/>
            <person name="Coutinho P.M."/>
            <person name="Jaillon O."/>
            <person name="Montanini B."/>
            <person name="Morin E."/>
            <person name="Noel B."/>
            <person name="Percudani R."/>
            <person name="Porcel B."/>
            <person name="Rubini A."/>
            <person name="Amicucci A."/>
            <person name="Amselem J."/>
            <person name="Anthouard V."/>
            <person name="Arcioni S."/>
            <person name="Artiguenave F."/>
            <person name="Aury J.M."/>
            <person name="Ballario P."/>
            <person name="Bolchi A."/>
            <person name="Brenna A."/>
            <person name="Brun A."/>
            <person name="Buee M."/>
            <person name="Cantarel B."/>
            <person name="Chevalier G."/>
            <person name="Couloux A."/>
            <person name="Da Silva C."/>
            <person name="Denoeud F."/>
            <person name="Duplessis S."/>
            <person name="Ghignone S."/>
            <person name="Hilselberger B."/>
            <person name="Iotti M."/>
            <person name="Marcais B."/>
            <person name="Mello A."/>
            <person name="Miranda M."/>
            <person name="Pacioni G."/>
            <person name="Quesneville H."/>
            <person name="Riccioni C."/>
            <person name="Ruotolo R."/>
            <person name="Splivallo R."/>
            <person name="Stocchi V."/>
            <person name="Tisserant E."/>
            <person name="Viscomi A.R."/>
            <person name="Zambonelli A."/>
            <person name="Zampieri E."/>
            <person name="Henrissat B."/>
            <person name="Lebrun M.H."/>
            <person name="Paolocci F."/>
            <person name="Bonfante P."/>
            <person name="Ottonello S."/>
            <person name="Wincker P."/>
        </authorList>
    </citation>
    <scope>NUCLEOTIDE SEQUENCE [LARGE SCALE GENOMIC DNA]</scope>
    <source>
        <strain evidence="2 3">Mel28</strain>
    </source>
</reference>
<name>D5GNL4_TUBMM</name>
<feature type="compositionally biased region" description="Pro residues" evidence="1">
    <location>
        <begin position="142"/>
        <end position="157"/>
    </location>
</feature>